<accession>A0A8S5MJN3</accession>
<organism evidence="1">
    <name type="scientific">Siphoviridae sp. ctHMI2</name>
    <dbReference type="NCBI Taxonomy" id="2826231"/>
    <lineage>
        <taxon>Viruses</taxon>
        <taxon>Duplodnaviria</taxon>
        <taxon>Heunggongvirae</taxon>
        <taxon>Uroviricota</taxon>
        <taxon>Caudoviricetes</taxon>
    </lineage>
</organism>
<evidence type="ECO:0000313" key="1">
    <source>
        <dbReference type="EMBL" id="DAD82460.1"/>
    </source>
</evidence>
<proteinExistence type="predicted"/>
<name>A0A8S5MJN3_9CAUD</name>
<sequence>MFEIEMKIPAGSRLIGTRTKGNKVIAVCEFIQPKQPEEPRRPIGYAVSPLGIIKKEK</sequence>
<reference evidence="1" key="1">
    <citation type="journal article" date="2021" name="Proc. Natl. Acad. Sci. U.S.A.">
        <title>A Catalog of Tens of Thousands of Viruses from Human Metagenomes Reveals Hidden Associations with Chronic Diseases.</title>
        <authorList>
            <person name="Tisza M.J."/>
            <person name="Buck C.B."/>
        </authorList>
    </citation>
    <scope>NUCLEOTIDE SEQUENCE</scope>
    <source>
        <strain evidence="1">CtHMI2</strain>
    </source>
</reference>
<dbReference type="EMBL" id="BK014919">
    <property type="protein sequence ID" value="DAD82460.1"/>
    <property type="molecule type" value="Genomic_DNA"/>
</dbReference>
<protein>
    <submittedName>
        <fullName evidence="1">Uncharacterized protein</fullName>
    </submittedName>
</protein>